<dbReference type="EMBL" id="CM042883">
    <property type="protein sequence ID" value="KAI4376662.1"/>
    <property type="molecule type" value="Genomic_DNA"/>
</dbReference>
<accession>A0ACB9RCA4</accession>
<organism evidence="1 2">
    <name type="scientific">Melastoma candidum</name>
    <dbReference type="NCBI Taxonomy" id="119954"/>
    <lineage>
        <taxon>Eukaryota</taxon>
        <taxon>Viridiplantae</taxon>
        <taxon>Streptophyta</taxon>
        <taxon>Embryophyta</taxon>
        <taxon>Tracheophyta</taxon>
        <taxon>Spermatophyta</taxon>
        <taxon>Magnoliopsida</taxon>
        <taxon>eudicotyledons</taxon>
        <taxon>Gunneridae</taxon>
        <taxon>Pentapetalae</taxon>
        <taxon>rosids</taxon>
        <taxon>malvids</taxon>
        <taxon>Myrtales</taxon>
        <taxon>Melastomataceae</taxon>
        <taxon>Melastomatoideae</taxon>
        <taxon>Melastomateae</taxon>
        <taxon>Melastoma</taxon>
    </lineage>
</organism>
<protein>
    <submittedName>
        <fullName evidence="1">Uncharacterized protein</fullName>
    </submittedName>
</protein>
<gene>
    <name evidence="1" type="ORF">MLD38_014400</name>
</gene>
<dbReference type="Proteomes" id="UP001057402">
    <property type="component" value="Chromosome 4"/>
</dbReference>
<evidence type="ECO:0000313" key="1">
    <source>
        <dbReference type="EMBL" id="KAI4376662.1"/>
    </source>
</evidence>
<name>A0ACB9RCA4_9MYRT</name>
<comment type="caution">
    <text evidence="1">The sequence shown here is derived from an EMBL/GenBank/DDBJ whole genome shotgun (WGS) entry which is preliminary data.</text>
</comment>
<keyword evidence="2" id="KW-1185">Reference proteome</keyword>
<reference evidence="2" key="1">
    <citation type="journal article" date="2023" name="Front. Plant Sci.">
        <title>Chromosomal-level genome assembly of Melastoma candidum provides insights into trichome evolution.</title>
        <authorList>
            <person name="Zhong Y."/>
            <person name="Wu W."/>
            <person name="Sun C."/>
            <person name="Zou P."/>
            <person name="Liu Y."/>
            <person name="Dai S."/>
            <person name="Zhou R."/>
        </authorList>
    </citation>
    <scope>NUCLEOTIDE SEQUENCE [LARGE SCALE GENOMIC DNA]</scope>
</reference>
<sequence length="99" mass="10891">MILLVCSDAAVLVVSGDSGGYLMSANSKLLVMALWTTLTSSKWLDQVEKCFPCKILLFIVGARRDHCPRITLVLGRSGPKLMDCVPSCELPPRAWNRLI</sequence>
<evidence type="ECO:0000313" key="2">
    <source>
        <dbReference type="Proteomes" id="UP001057402"/>
    </source>
</evidence>
<proteinExistence type="predicted"/>